<gene>
    <name evidence="6" type="ORF">NEMVEDRAFT_v1g184407</name>
</gene>
<dbReference type="GO" id="GO:0006417">
    <property type="term" value="P:regulation of translation"/>
    <property type="evidence" value="ECO:0000318"/>
    <property type="project" value="GO_Central"/>
</dbReference>
<evidence type="ECO:0000256" key="1">
    <source>
        <dbReference type="ARBA" id="ARBA00022737"/>
    </source>
</evidence>
<dbReference type="InterPro" id="IPR033133">
    <property type="entry name" value="PUM-HD"/>
</dbReference>
<feature type="domain" description="PUM-HD" evidence="5">
    <location>
        <begin position="123"/>
        <end position="475"/>
    </location>
</feature>
<dbReference type="OMA" id="YGPEFSI"/>
<dbReference type="GO" id="GO:0005730">
    <property type="term" value="C:nucleolus"/>
    <property type="evidence" value="ECO:0000318"/>
    <property type="project" value="GO_Central"/>
</dbReference>
<dbReference type="eggNOG" id="KOG2050">
    <property type="taxonomic scope" value="Eukaryota"/>
</dbReference>
<evidence type="ECO:0000256" key="4">
    <source>
        <dbReference type="SAM" id="MobiDB-lite"/>
    </source>
</evidence>
<evidence type="ECO:0000313" key="6">
    <source>
        <dbReference type="EMBL" id="EDO42548.1"/>
    </source>
</evidence>
<evidence type="ECO:0000259" key="5">
    <source>
        <dbReference type="PROSITE" id="PS50303"/>
    </source>
</evidence>
<dbReference type="PhylomeDB" id="A7S171"/>
<feature type="compositionally biased region" description="Basic and acidic residues" evidence="4">
    <location>
        <begin position="82"/>
        <end position="108"/>
    </location>
</feature>
<dbReference type="InterPro" id="IPR012959">
    <property type="entry name" value="CPL_dom"/>
</dbReference>
<dbReference type="Gene3D" id="1.25.10.10">
    <property type="entry name" value="Leucine-rich Repeat Variant"/>
    <property type="match status" value="2"/>
</dbReference>
<protein>
    <recommendedName>
        <fullName evidence="5">PUM-HD domain-containing protein</fullName>
    </recommendedName>
</protein>
<keyword evidence="1" id="KW-0677">Repeat</keyword>
<sequence>MAAENDRSAGRGKKRGSVDNKKPNKKIKSGGKFDSKKAKGKKVFHKKDSKERSKRTPFPKQKKFGNKSNSKDVKFSTPKASSNKDTKPSEGDTEDKQDIWKMKKKERKEYRKKHDESYDLIHSLKQHYETLRRNDVAKSQKVKLISDILKLIAGHTHEVIFKHDTGRVMQSCIKFGTPAQKQALFEQFKDDLSDMLKSKYSKFFVKKMLKYGTKEQRNTIIKCFHGKVRKLIRHKEASEIMEAIYTDYAVAAQKASLIQEFYGPEFAVFKTLDNRNLAKILAEQPEKKDEILRNLKEALGPLTDKSVITHNIVHRVLSEYMTFADDNAKSEMIEAIKECVVLILHTHDGSRVAMHCLWNGSTKDRKTILKTFKTYIPKICKEEYGHLVMLSLFDVVDDTVLVKKIIFPEIIANLKDIAQDTYGRKVLLYLLMPRASTHFHPDIVELLKKGDNNQYSKKDPELRRKELLDAISPSLVQLVCDHGEELMMDKGTCQLVMAALSNCTGDVVSAMKAIAKAANKALDASSVDEEDHLVKSASGHFALKRLILQDKDKLEAGKDVFFSRTLLDVLDSGTLLEWCKVNRGAFVVASLLESTVPGVADQAKKQLKPHVNKIKEHTSKGAEIVLKLLSR</sequence>
<dbReference type="AlphaFoldDB" id="A7S171"/>
<keyword evidence="2" id="KW-0694">RNA-binding</keyword>
<evidence type="ECO:0000313" key="7">
    <source>
        <dbReference type="Proteomes" id="UP000001593"/>
    </source>
</evidence>
<reference evidence="6 7" key="1">
    <citation type="journal article" date="2007" name="Science">
        <title>Sea anemone genome reveals ancestral eumetazoan gene repertoire and genomic organization.</title>
        <authorList>
            <person name="Putnam N.H."/>
            <person name="Srivastava M."/>
            <person name="Hellsten U."/>
            <person name="Dirks B."/>
            <person name="Chapman J."/>
            <person name="Salamov A."/>
            <person name="Terry A."/>
            <person name="Shapiro H."/>
            <person name="Lindquist E."/>
            <person name="Kapitonov V.V."/>
            <person name="Jurka J."/>
            <person name="Genikhovich G."/>
            <person name="Grigoriev I.V."/>
            <person name="Lucas S.M."/>
            <person name="Steele R.E."/>
            <person name="Finnerty J.R."/>
            <person name="Technau U."/>
            <person name="Martindale M.Q."/>
            <person name="Rokhsar D.S."/>
        </authorList>
    </citation>
    <scope>NUCLEOTIDE SEQUENCE [LARGE SCALE GENOMIC DNA]</scope>
    <source>
        <strain evidence="7">CH2 X CH6</strain>
    </source>
</reference>
<dbReference type="EMBL" id="DS469563">
    <property type="protein sequence ID" value="EDO42548.1"/>
    <property type="molecule type" value="Genomic_DNA"/>
</dbReference>
<accession>A7S171</accession>
<organism evidence="6 7">
    <name type="scientific">Nematostella vectensis</name>
    <name type="common">Starlet sea anemone</name>
    <dbReference type="NCBI Taxonomy" id="45351"/>
    <lineage>
        <taxon>Eukaryota</taxon>
        <taxon>Metazoa</taxon>
        <taxon>Cnidaria</taxon>
        <taxon>Anthozoa</taxon>
        <taxon>Hexacorallia</taxon>
        <taxon>Actiniaria</taxon>
        <taxon>Edwardsiidae</taxon>
        <taxon>Nematostella</taxon>
    </lineage>
</organism>
<dbReference type="OrthoDB" id="497380at2759"/>
<dbReference type="GO" id="GO:0003729">
    <property type="term" value="F:mRNA binding"/>
    <property type="evidence" value="ECO:0000318"/>
    <property type="project" value="GO_Central"/>
</dbReference>
<dbReference type="STRING" id="45351.A7S171"/>
<dbReference type="InterPro" id="IPR001313">
    <property type="entry name" value="Pumilio_RNA-bd_rpt"/>
</dbReference>
<dbReference type="PANTHER" id="PTHR13389:SF0">
    <property type="entry name" value="PUMILIO HOMOLOG 3"/>
    <property type="match status" value="1"/>
</dbReference>
<feature type="region of interest" description="Disordered" evidence="4">
    <location>
        <begin position="1"/>
        <end position="108"/>
    </location>
</feature>
<dbReference type="FunFam" id="1.25.10.10:FF:001101">
    <property type="entry name" value="Predicted protein"/>
    <property type="match status" value="1"/>
</dbReference>
<dbReference type="PROSITE" id="PS50303">
    <property type="entry name" value="PUM_HD"/>
    <property type="match status" value="1"/>
</dbReference>
<dbReference type="SUPFAM" id="SSF48371">
    <property type="entry name" value="ARM repeat"/>
    <property type="match status" value="1"/>
</dbReference>
<evidence type="ECO:0000256" key="2">
    <source>
        <dbReference type="ARBA" id="ARBA00022884"/>
    </source>
</evidence>
<dbReference type="InParanoid" id="A7S171"/>
<name>A7S171_NEMVE</name>
<dbReference type="PANTHER" id="PTHR13389">
    <property type="entry name" value="PUMILIO HOMOLOG 3"/>
    <property type="match status" value="1"/>
</dbReference>
<feature type="repeat" description="Pumilio" evidence="3">
    <location>
        <begin position="187"/>
        <end position="222"/>
    </location>
</feature>
<dbReference type="SMART" id="SM00025">
    <property type="entry name" value="Pumilio"/>
    <property type="match status" value="6"/>
</dbReference>
<keyword evidence="7" id="KW-1185">Reference proteome</keyword>
<dbReference type="HOGENOM" id="CLU_013994_0_1_1"/>
<dbReference type="KEGG" id="nve:5514462"/>
<dbReference type="FunFam" id="1.25.10.10:FF:001092">
    <property type="entry name" value="Pumilio RNA-binding family member 3"/>
    <property type="match status" value="1"/>
</dbReference>
<dbReference type="PROSITE" id="PS50302">
    <property type="entry name" value="PUM"/>
    <property type="match status" value="1"/>
</dbReference>
<dbReference type="Proteomes" id="UP000001593">
    <property type="component" value="Unassembled WGS sequence"/>
</dbReference>
<evidence type="ECO:0000256" key="3">
    <source>
        <dbReference type="PROSITE-ProRule" id="PRU00317"/>
    </source>
</evidence>
<dbReference type="Pfam" id="PF08144">
    <property type="entry name" value="CPL"/>
    <property type="match status" value="1"/>
</dbReference>
<dbReference type="InterPro" id="IPR040059">
    <property type="entry name" value="PUM3"/>
</dbReference>
<proteinExistence type="predicted"/>
<dbReference type="InterPro" id="IPR016024">
    <property type="entry name" value="ARM-type_fold"/>
</dbReference>
<dbReference type="InterPro" id="IPR011989">
    <property type="entry name" value="ARM-like"/>
</dbReference>
<feature type="compositionally biased region" description="Basic residues" evidence="4">
    <location>
        <begin position="52"/>
        <end position="65"/>
    </location>
</feature>